<accession>A0A6C0E650</accession>
<reference evidence="1" key="1">
    <citation type="journal article" date="2020" name="Nature">
        <title>Giant virus diversity and host interactions through global metagenomics.</title>
        <authorList>
            <person name="Schulz F."/>
            <person name="Roux S."/>
            <person name="Paez-Espino D."/>
            <person name="Jungbluth S."/>
            <person name="Walsh D.A."/>
            <person name="Denef V.J."/>
            <person name="McMahon K.D."/>
            <person name="Konstantinidis K.T."/>
            <person name="Eloe-Fadrosh E.A."/>
            <person name="Kyrpides N.C."/>
            <person name="Woyke T."/>
        </authorList>
    </citation>
    <scope>NUCLEOTIDE SEQUENCE</scope>
    <source>
        <strain evidence="1">GVMAG-M-3300023179-150</strain>
    </source>
</reference>
<evidence type="ECO:0000313" key="1">
    <source>
        <dbReference type="EMBL" id="QHT24544.1"/>
    </source>
</evidence>
<proteinExistence type="predicted"/>
<sequence>MSFDHHKGYHVMPDILSKEELKGFLSNFPINDTTGLIGDNPSELLDTEKEQKIYDVSVRDSSRIKFENCPQLFDLLQKSIIDKIQSQLPNYEVILRHDDLELVQYLPGQFFKAHTDYQNLTGNFFKSYTLLLCCHSCNLGGETIIYLNSSHTKKPLNTLTLNTDYIQIKETGHCPGSVLIFDKDLYHEGLPILEGRKIILVANLILIPNSTQKTQKEHYLKVNFPNKSSYLIPESWFEIDPLKKSIYTNIFKLNIESHPSVFIHEYTEELDNLESFNLMYTKMLSLCPQIHDDKTKQLEKIISSLRKIQYPVQNKTNNFLKFLKGSDNTNHFNCCLSDYYEYLKLFDHKSHPDILPIVYSTVSGDTGDVVIWFGLGLNQLLTLDLYSKKAEWKIDYSKHDSRYYSAEHEYILKKAGLNDITIKDVSPLTRFHKLLYSQNGLSDEQITENREFVFQKLGGVYLGCLSLCYHSDPFMVMKDYISNMMMSIDPKKEYGDRHYRLLQPYKDFLADKSVLDATRSSCGVNEFSKSFSQFSGYTKEEFNIIKNKLDIEAFKNYIETGIFDSEKTTSDDVEYAAGRVCNEASYFRCNLNIISGFFRINPSFYHDNASKNPSMFHFRNSTEPPIYSCTPTPSDDDDDC</sequence>
<dbReference type="SUPFAM" id="SSF51197">
    <property type="entry name" value="Clavaminate synthase-like"/>
    <property type="match status" value="1"/>
</dbReference>
<dbReference type="AlphaFoldDB" id="A0A6C0E650"/>
<name>A0A6C0E650_9ZZZZ</name>
<organism evidence="1">
    <name type="scientific">viral metagenome</name>
    <dbReference type="NCBI Taxonomy" id="1070528"/>
    <lineage>
        <taxon>unclassified sequences</taxon>
        <taxon>metagenomes</taxon>
        <taxon>organismal metagenomes</taxon>
    </lineage>
</organism>
<protein>
    <recommendedName>
        <fullName evidence="2">Fe2OG dioxygenase domain-containing protein</fullName>
    </recommendedName>
</protein>
<evidence type="ECO:0008006" key="2">
    <source>
        <dbReference type="Google" id="ProtNLM"/>
    </source>
</evidence>
<dbReference type="EMBL" id="MN739746">
    <property type="protein sequence ID" value="QHT24544.1"/>
    <property type="molecule type" value="Genomic_DNA"/>
</dbReference>
<dbReference type="Gene3D" id="2.60.120.620">
    <property type="entry name" value="q2cbj1_9rhob like domain"/>
    <property type="match status" value="1"/>
</dbReference>